<dbReference type="Proteomes" id="UP000245753">
    <property type="component" value="Unassembled WGS sequence"/>
</dbReference>
<reference evidence="1 2" key="1">
    <citation type="journal article" date="2018" name="Int. J. Syst. Evol. Microbiol.">
        <title>Bifidobacterium catulorum sp. nov., a novel taxon from the faeces of the baby common marmoset (Callithrix jacchus).</title>
        <authorList>
            <person name="Modesto M."/>
            <person name="Michelini S."/>
            <person name="Oki K."/>
            <person name="Biavati B."/>
            <person name="Watanabe K."/>
            <person name="Mattarelli P."/>
        </authorList>
    </citation>
    <scope>NUCLEOTIDE SEQUENCE [LARGE SCALE GENOMIC DNA]</scope>
    <source>
        <strain evidence="1 2">MRM 8.19</strain>
    </source>
</reference>
<comment type="caution">
    <text evidence="1">The sequence shown here is derived from an EMBL/GenBank/DDBJ whole genome shotgun (WGS) entry which is preliminary data.</text>
</comment>
<gene>
    <name evidence="1" type="ORF">DF200_00745</name>
</gene>
<protein>
    <submittedName>
        <fullName evidence="1">Uncharacterized protein</fullName>
    </submittedName>
</protein>
<dbReference type="OrthoDB" id="3243054at2"/>
<evidence type="ECO:0000313" key="2">
    <source>
        <dbReference type="Proteomes" id="UP000245753"/>
    </source>
</evidence>
<accession>A0A2U2MVA6</accession>
<organism evidence="1 2">
    <name type="scientific">Bifidobacterium catulorum</name>
    <dbReference type="NCBI Taxonomy" id="1630173"/>
    <lineage>
        <taxon>Bacteria</taxon>
        <taxon>Bacillati</taxon>
        <taxon>Actinomycetota</taxon>
        <taxon>Actinomycetes</taxon>
        <taxon>Bifidobacteriales</taxon>
        <taxon>Bifidobacteriaceae</taxon>
        <taxon>Bifidobacterium</taxon>
    </lineage>
</organism>
<keyword evidence="2" id="KW-1185">Reference proteome</keyword>
<name>A0A2U2MVA6_9BIFI</name>
<evidence type="ECO:0000313" key="1">
    <source>
        <dbReference type="EMBL" id="PWG60790.1"/>
    </source>
</evidence>
<dbReference type="EMBL" id="QFFN01000001">
    <property type="protein sequence ID" value="PWG60790.1"/>
    <property type="molecule type" value="Genomic_DNA"/>
</dbReference>
<dbReference type="RefSeq" id="WP_109136386.1">
    <property type="nucleotide sequence ID" value="NZ_QFFN01000001.1"/>
</dbReference>
<proteinExistence type="predicted"/>
<sequence>MFKRLLWITIGVGVGVMAVTKAQAYVKAHTPEPARSFVFGPEQEQPSITLQTVQSLFDDFQTHRRAREEELNRQFIEKASR</sequence>
<dbReference type="AlphaFoldDB" id="A0A2U2MVA6"/>